<dbReference type="GO" id="GO:0003700">
    <property type="term" value="F:DNA-binding transcription factor activity"/>
    <property type="evidence" value="ECO:0007669"/>
    <property type="project" value="InterPro"/>
</dbReference>
<dbReference type="InterPro" id="IPR018060">
    <property type="entry name" value="HTH_AraC"/>
</dbReference>
<protein>
    <submittedName>
        <fullName evidence="2">AraC family transcriptional regulator</fullName>
    </submittedName>
</protein>
<evidence type="ECO:0000259" key="1">
    <source>
        <dbReference type="PROSITE" id="PS01124"/>
    </source>
</evidence>
<organism evidence="2 3">
    <name type="scientific">Ginsengibacter hankyongi</name>
    <dbReference type="NCBI Taxonomy" id="2607284"/>
    <lineage>
        <taxon>Bacteria</taxon>
        <taxon>Pseudomonadati</taxon>
        <taxon>Bacteroidota</taxon>
        <taxon>Chitinophagia</taxon>
        <taxon>Chitinophagales</taxon>
        <taxon>Chitinophagaceae</taxon>
        <taxon>Ginsengibacter</taxon>
    </lineage>
</organism>
<dbReference type="PROSITE" id="PS01124">
    <property type="entry name" value="HTH_ARAC_FAMILY_2"/>
    <property type="match status" value="1"/>
</dbReference>
<reference evidence="2 3" key="1">
    <citation type="submission" date="2019-09" db="EMBL/GenBank/DDBJ databases">
        <title>Draft genome sequence of Ginsengibacter sp. BR5-29.</title>
        <authorList>
            <person name="Im W.-T."/>
        </authorList>
    </citation>
    <scope>NUCLEOTIDE SEQUENCE [LARGE SCALE GENOMIC DNA]</scope>
    <source>
        <strain evidence="2 3">BR5-29</strain>
    </source>
</reference>
<evidence type="ECO:0000313" key="2">
    <source>
        <dbReference type="EMBL" id="KAA9042015.1"/>
    </source>
</evidence>
<dbReference type="RefSeq" id="WP_150414144.1">
    <property type="nucleotide sequence ID" value="NZ_VYQF01000001.1"/>
</dbReference>
<dbReference type="Gene3D" id="1.10.10.60">
    <property type="entry name" value="Homeodomain-like"/>
    <property type="match status" value="1"/>
</dbReference>
<keyword evidence="3" id="KW-1185">Reference proteome</keyword>
<evidence type="ECO:0000313" key="3">
    <source>
        <dbReference type="Proteomes" id="UP000326903"/>
    </source>
</evidence>
<accession>A0A5J5ILM5</accession>
<name>A0A5J5ILM5_9BACT</name>
<dbReference type="Proteomes" id="UP000326903">
    <property type="component" value="Unassembled WGS sequence"/>
</dbReference>
<comment type="caution">
    <text evidence="2">The sequence shown here is derived from an EMBL/GenBank/DDBJ whole genome shotgun (WGS) entry which is preliminary data.</text>
</comment>
<dbReference type="GO" id="GO:0043565">
    <property type="term" value="F:sequence-specific DNA binding"/>
    <property type="evidence" value="ECO:0007669"/>
    <property type="project" value="InterPro"/>
</dbReference>
<sequence>MHIPLLVQHIEFFDINHFENYYHRVKPCKEVAHFVDFFWETKFENLLRENPQGFSDALFPNIGYTYLINLGTPFVMQVDEKSFEMKSDGFLPRNKSIECFHSKDNHLFGIKFKVSPVIFEKKINFSEYREYIFPLSYLLDQAIITKVKVAKDFNERVSVLNTHFRDILEKHPVYLRPIHIVTEILEECNATNNFITPIQTFAAKYNISTRTLQRYFEITTSISSKQALQILRIRKATHHLATSPADFHFSLYGYYDKSHFYKHLKKFLQKKTLQNLRPHLKLLEGLR</sequence>
<dbReference type="AlphaFoldDB" id="A0A5J5ILM5"/>
<proteinExistence type="predicted"/>
<feature type="domain" description="HTH araC/xylS-type" evidence="1">
    <location>
        <begin position="179"/>
        <end position="268"/>
    </location>
</feature>
<gene>
    <name evidence="2" type="ORF">FW778_08365</name>
</gene>
<dbReference type="EMBL" id="VYQF01000001">
    <property type="protein sequence ID" value="KAA9042015.1"/>
    <property type="molecule type" value="Genomic_DNA"/>
</dbReference>